<organism evidence="2 3">
    <name type="scientific">Symbiodinium microadriaticum</name>
    <name type="common">Dinoflagellate</name>
    <name type="synonym">Zooxanthella microadriatica</name>
    <dbReference type="NCBI Taxonomy" id="2951"/>
    <lineage>
        <taxon>Eukaryota</taxon>
        <taxon>Sar</taxon>
        <taxon>Alveolata</taxon>
        <taxon>Dinophyceae</taxon>
        <taxon>Suessiales</taxon>
        <taxon>Symbiodiniaceae</taxon>
        <taxon>Symbiodinium</taxon>
    </lineage>
</organism>
<feature type="region of interest" description="Disordered" evidence="1">
    <location>
        <begin position="8"/>
        <end position="40"/>
    </location>
</feature>
<evidence type="ECO:0000256" key="1">
    <source>
        <dbReference type="SAM" id="MobiDB-lite"/>
    </source>
</evidence>
<evidence type="ECO:0000313" key="3">
    <source>
        <dbReference type="Proteomes" id="UP000186817"/>
    </source>
</evidence>
<accession>A0A1Q9DE61</accession>
<keyword evidence="3" id="KW-1185">Reference proteome</keyword>
<evidence type="ECO:0000313" key="2">
    <source>
        <dbReference type="EMBL" id="OLP93449.1"/>
    </source>
</evidence>
<reference evidence="2 3" key="1">
    <citation type="submission" date="2016-02" db="EMBL/GenBank/DDBJ databases">
        <title>Genome analysis of coral dinoflagellate symbionts highlights evolutionary adaptations to a symbiotic lifestyle.</title>
        <authorList>
            <person name="Aranda M."/>
            <person name="Li Y."/>
            <person name="Liew Y.J."/>
            <person name="Baumgarten S."/>
            <person name="Simakov O."/>
            <person name="Wilson M."/>
            <person name="Piel J."/>
            <person name="Ashoor H."/>
            <person name="Bougouffa S."/>
            <person name="Bajic V.B."/>
            <person name="Ryu T."/>
            <person name="Ravasi T."/>
            <person name="Bayer T."/>
            <person name="Micklem G."/>
            <person name="Kim H."/>
            <person name="Bhak J."/>
            <person name="Lajeunesse T.C."/>
            <person name="Voolstra C.R."/>
        </authorList>
    </citation>
    <scope>NUCLEOTIDE SEQUENCE [LARGE SCALE GENOMIC DNA]</scope>
    <source>
        <strain evidence="2 3">CCMP2467</strain>
    </source>
</reference>
<proteinExistence type="predicted"/>
<dbReference type="AlphaFoldDB" id="A0A1Q9DE61"/>
<protein>
    <submittedName>
        <fullName evidence="2">Uncharacterized protein</fullName>
    </submittedName>
</protein>
<gene>
    <name evidence="2" type="ORF">AK812_SmicGene24661</name>
</gene>
<name>A0A1Q9DE61_SYMMI</name>
<comment type="caution">
    <text evidence="2">The sequence shown here is derived from an EMBL/GenBank/DDBJ whole genome shotgun (WGS) entry which is preliminary data.</text>
</comment>
<dbReference type="EMBL" id="LSRX01000580">
    <property type="protein sequence ID" value="OLP93449.1"/>
    <property type="molecule type" value="Genomic_DNA"/>
</dbReference>
<feature type="compositionally biased region" description="Acidic residues" evidence="1">
    <location>
        <begin position="31"/>
        <end position="40"/>
    </location>
</feature>
<dbReference type="OrthoDB" id="422620at2759"/>
<sequence>MFEFYAHLDSKFRFTEEEEEEEEEGGKKDQEEQEEEEDDDIDIVMGAIAVDELGKLGWKDQHGVAGSTDLAAIMIAVVAAVACWRSVAICDLAWAFVAAWALKGISRMQSQPDAVRFPLDAMDKFLARVSEQCSWAVAASMLIAVGLVAYERRVEARAMVSKGLAEQLPSFHIDEFSVLRSSTAKAKKKEPLFYVMLA</sequence>
<dbReference type="Proteomes" id="UP000186817">
    <property type="component" value="Unassembled WGS sequence"/>
</dbReference>